<keyword evidence="11 16" id="KW-1133">Transmembrane helix</keyword>
<dbReference type="GO" id="GO:0009055">
    <property type="term" value="F:electron transfer activity"/>
    <property type="evidence" value="ECO:0007669"/>
    <property type="project" value="InterPro"/>
</dbReference>
<dbReference type="GeneID" id="105426238"/>
<keyword evidence="17" id="KW-1185">Reference proteome</keyword>
<evidence type="ECO:0000256" key="2">
    <source>
        <dbReference type="ARBA" id="ARBA00004273"/>
    </source>
</evidence>
<protein>
    <submittedName>
        <fullName evidence="18">Cytochrome c1-2, heme protein, mitochondrial-like</fullName>
    </submittedName>
</protein>
<sequence length="311" mass="35509">MATLLTRNYFSFLRIKRDFRRQPSGGISTWCNDGWKCGKRILRNCLGVLIGAGTTCGTLLYILDRSVQAMGHDAHLPSYPWDFDGFFSCLDHAAVRRGWQVYKTLCHTCHSLRYVQFINLIDVSHTRDEVKAIAAEYEVEDGPDEEGNYYTRPGKLSDLLPSPYPNEEAARAANFGAYPPDLTHIILARRNGRNYLFSMLTGWMEPPAGVSLTEQQYFNIYFPGNVINMPQMLSDGAVEYDDGTPSTTSQMAKDLVEFLSWTSSQNLDERKRMFVKGTGIFIILLASLIYHMRFVWSHLRSRQIAYVPKEK</sequence>
<proteinExistence type="inferred from homology"/>
<dbReference type="InterPro" id="IPR021157">
    <property type="entry name" value="Cyt_c1_TM_anchor_C"/>
</dbReference>
<evidence type="ECO:0000256" key="5">
    <source>
        <dbReference type="ARBA" id="ARBA00022617"/>
    </source>
</evidence>
<dbReference type="GO" id="GO:0020037">
    <property type="term" value="F:heme binding"/>
    <property type="evidence" value="ECO:0007669"/>
    <property type="project" value="InterPro"/>
</dbReference>
<comment type="function">
    <text evidence="1">Electron carrier protein. The oxidized form of the cytochrome c heme group can accept an electron from the heme group of the cytochrome c1 subunit of cytochrome reductase. Cytochrome c then transfers this electron to the cytochrome oxidase complex, the final protein carrier in the mitochondrial electron-transport chain.</text>
</comment>
<keyword evidence="10" id="KW-0249">Electron transport</keyword>
<feature type="binding site" description="covalent" evidence="15">
    <location>
        <position position="229"/>
    </location>
    <ligand>
        <name>heme c</name>
        <dbReference type="ChEBI" id="CHEBI:61717"/>
    </ligand>
</feature>
<keyword evidence="12 15" id="KW-0408">Iron</keyword>
<dbReference type="PANTHER" id="PTHR10266">
    <property type="entry name" value="CYTOCHROME C1"/>
    <property type="match status" value="1"/>
</dbReference>
<evidence type="ECO:0000256" key="13">
    <source>
        <dbReference type="ARBA" id="ARBA00023128"/>
    </source>
</evidence>
<evidence type="ECO:0000256" key="10">
    <source>
        <dbReference type="ARBA" id="ARBA00022982"/>
    </source>
</evidence>
<dbReference type="PANTHER" id="PTHR10266:SF3">
    <property type="entry name" value="CYTOCHROME C1, HEME PROTEIN, MITOCHONDRIAL"/>
    <property type="match status" value="1"/>
</dbReference>
<evidence type="ECO:0000256" key="9">
    <source>
        <dbReference type="ARBA" id="ARBA00022792"/>
    </source>
</evidence>
<evidence type="ECO:0000256" key="16">
    <source>
        <dbReference type="SAM" id="Phobius"/>
    </source>
</evidence>
<accession>A0A6I9W1Y1</accession>
<keyword evidence="4" id="KW-0813">Transport</keyword>
<evidence type="ECO:0000313" key="17">
    <source>
        <dbReference type="Proteomes" id="UP000504615"/>
    </source>
</evidence>
<dbReference type="SUPFAM" id="SSF81496">
    <property type="entry name" value="Cytochrome c1 subunit of cytochrome bc1 complex (Ubiquinol-cytochrome c reductase), transmembrane anchor"/>
    <property type="match status" value="1"/>
</dbReference>
<dbReference type="Gene3D" id="1.10.760.10">
    <property type="entry name" value="Cytochrome c-like domain"/>
    <property type="match status" value="1"/>
</dbReference>
<reference evidence="18" key="1">
    <citation type="submission" date="2025-08" db="UniProtKB">
        <authorList>
            <consortium name="RefSeq"/>
        </authorList>
    </citation>
    <scope>IDENTIFICATION</scope>
</reference>
<dbReference type="InterPro" id="IPR002326">
    <property type="entry name" value="Cyt_c1"/>
</dbReference>
<evidence type="ECO:0000256" key="3">
    <source>
        <dbReference type="ARBA" id="ARBA00006488"/>
    </source>
</evidence>
<dbReference type="SUPFAM" id="SSF46626">
    <property type="entry name" value="Cytochrome c"/>
    <property type="match status" value="1"/>
</dbReference>
<dbReference type="AlphaFoldDB" id="A0A6I9W1Y1"/>
<dbReference type="OrthoDB" id="5925at2759"/>
<dbReference type="PRINTS" id="PR00603">
    <property type="entry name" value="CYTOCHROMEC1"/>
</dbReference>
<evidence type="ECO:0000256" key="4">
    <source>
        <dbReference type="ARBA" id="ARBA00022448"/>
    </source>
</evidence>
<feature type="transmembrane region" description="Helical" evidence="16">
    <location>
        <begin position="41"/>
        <end position="63"/>
    </location>
</feature>
<keyword evidence="13" id="KW-0496">Mitochondrion</keyword>
<keyword evidence="14 16" id="KW-0472">Membrane</keyword>
<keyword evidence="6" id="KW-0679">Respiratory chain</keyword>
<dbReference type="InterPro" id="IPR036909">
    <property type="entry name" value="Cyt_c-like_dom_sf"/>
</dbReference>
<evidence type="ECO:0000256" key="14">
    <source>
        <dbReference type="ARBA" id="ARBA00023136"/>
    </source>
</evidence>
<dbReference type="GO" id="GO:0006122">
    <property type="term" value="P:mitochondrial electron transport, ubiquinol to cytochrome c"/>
    <property type="evidence" value="ECO:0007669"/>
    <property type="project" value="TreeGrafter"/>
</dbReference>
<comment type="subcellular location">
    <subcellularLocation>
        <location evidence="2">Mitochondrion inner membrane</location>
    </subcellularLocation>
</comment>
<keyword evidence="5 15" id="KW-0349">Heme</keyword>
<evidence type="ECO:0000256" key="1">
    <source>
        <dbReference type="ARBA" id="ARBA00002555"/>
    </source>
</evidence>
<dbReference type="Gene3D" id="1.20.5.100">
    <property type="entry name" value="Cytochrome c1, transmembrane anchor, C-terminal"/>
    <property type="match status" value="1"/>
</dbReference>
<name>A0A6I9W1Y1_9HYME</name>
<dbReference type="Pfam" id="PF02167">
    <property type="entry name" value="Cytochrom_C1"/>
    <property type="match status" value="1"/>
</dbReference>
<evidence type="ECO:0000256" key="12">
    <source>
        <dbReference type="ARBA" id="ARBA00023004"/>
    </source>
</evidence>
<comment type="cofactor">
    <cofactor evidence="15">
        <name>heme c</name>
        <dbReference type="ChEBI" id="CHEBI:61717"/>
    </cofactor>
    <text evidence="15">Binds 1 heme c group covalently per subunit.</text>
</comment>
<comment type="similarity">
    <text evidence="3">Belongs to the cytochrome c family.</text>
</comment>
<dbReference type="GO" id="GO:0046872">
    <property type="term" value="F:metal ion binding"/>
    <property type="evidence" value="ECO:0007669"/>
    <property type="project" value="UniProtKB-KW"/>
</dbReference>
<dbReference type="GO" id="GO:0005743">
    <property type="term" value="C:mitochondrial inner membrane"/>
    <property type="evidence" value="ECO:0007669"/>
    <property type="project" value="UniProtKB-SubCell"/>
</dbReference>
<feature type="binding site" description="covalent" evidence="15">
    <location>
        <position position="109"/>
    </location>
    <ligand>
        <name>heme c</name>
        <dbReference type="ChEBI" id="CHEBI:61717"/>
    </ligand>
</feature>
<evidence type="ECO:0000256" key="8">
    <source>
        <dbReference type="ARBA" id="ARBA00022723"/>
    </source>
</evidence>
<feature type="binding site" description="covalent" evidence="15">
    <location>
        <position position="110"/>
    </location>
    <ligand>
        <name>heme c</name>
        <dbReference type="ChEBI" id="CHEBI:61717"/>
    </ligand>
</feature>
<evidence type="ECO:0000256" key="7">
    <source>
        <dbReference type="ARBA" id="ARBA00022692"/>
    </source>
</evidence>
<dbReference type="Proteomes" id="UP000504615">
    <property type="component" value="Unplaced"/>
</dbReference>
<evidence type="ECO:0000256" key="11">
    <source>
        <dbReference type="ARBA" id="ARBA00022989"/>
    </source>
</evidence>
<evidence type="ECO:0000313" key="18">
    <source>
        <dbReference type="RefSeq" id="XP_011635675.1"/>
    </source>
</evidence>
<evidence type="ECO:0000256" key="15">
    <source>
        <dbReference type="PIRSR" id="PIRSR602326-1"/>
    </source>
</evidence>
<feature type="transmembrane region" description="Helical" evidence="16">
    <location>
        <begin position="273"/>
        <end position="292"/>
    </location>
</feature>
<keyword evidence="8 15" id="KW-0479">Metal-binding</keyword>
<organism evidence="17 18">
    <name type="scientific">Pogonomyrmex barbatus</name>
    <name type="common">red harvester ant</name>
    <dbReference type="NCBI Taxonomy" id="144034"/>
    <lineage>
        <taxon>Eukaryota</taxon>
        <taxon>Metazoa</taxon>
        <taxon>Ecdysozoa</taxon>
        <taxon>Arthropoda</taxon>
        <taxon>Hexapoda</taxon>
        <taxon>Insecta</taxon>
        <taxon>Pterygota</taxon>
        <taxon>Neoptera</taxon>
        <taxon>Endopterygota</taxon>
        <taxon>Hymenoptera</taxon>
        <taxon>Apocrita</taxon>
        <taxon>Aculeata</taxon>
        <taxon>Formicoidea</taxon>
        <taxon>Formicidae</taxon>
        <taxon>Myrmicinae</taxon>
        <taxon>Pogonomyrmex</taxon>
    </lineage>
</organism>
<keyword evidence="9" id="KW-0999">Mitochondrion inner membrane</keyword>
<dbReference type="RefSeq" id="XP_011635675.1">
    <property type="nucleotide sequence ID" value="XM_011637373.2"/>
</dbReference>
<gene>
    <name evidence="18" type="primary">LOC105426238</name>
</gene>
<feature type="binding site" description="covalent" evidence="15">
    <location>
        <position position="106"/>
    </location>
    <ligand>
        <name>heme c</name>
        <dbReference type="ChEBI" id="CHEBI:61717"/>
    </ligand>
</feature>
<dbReference type="FunFam" id="1.10.760.10:FF:000002">
    <property type="entry name" value="Cytochrome c1, heme protein"/>
    <property type="match status" value="1"/>
</dbReference>
<keyword evidence="7 16" id="KW-0812">Transmembrane</keyword>
<evidence type="ECO:0000256" key="6">
    <source>
        <dbReference type="ARBA" id="ARBA00022660"/>
    </source>
</evidence>
<dbReference type="KEGG" id="pbar:105426238"/>